<protein>
    <submittedName>
        <fullName evidence="2">Uncharacterized protein</fullName>
    </submittedName>
</protein>
<name>A0A1F5FYX9_9BACT</name>
<dbReference type="EMBL" id="MFAU01000010">
    <property type="protein sequence ID" value="OGD84823.1"/>
    <property type="molecule type" value="Genomic_DNA"/>
</dbReference>
<keyword evidence="1" id="KW-1133">Transmembrane helix</keyword>
<keyword evidence="1" id="KW-0812">Transmembrane</keyword>
<dbReference type="Proteomes" id="UP000179252">
    <property type="component" value="Unassembled WGS sequence"/>
</dbReference>
<evidence type="ECO:0000313" key="3">
    <source>
        <dbReference type="Proteomes" id="UP000179252"/>
    </source>
</evidence>
<keyword evidence="1" id="KW-0472">Membrane</keyword>
<evidence type="ECO:0000256" key="1">
    <source>
        <dbReference type="SAM" id="Phobius"/>
    </source>
</evidence>
<reference evidence="2 3" key="1">
    <citation type="journal article" date="2016" name="Nat. Commun.">
        <title>Thousands of microbial genomes shed light on interconnected biogeochemical processes in an aquifer system.</title>
        <authorList>
            <person name="Anantharaman K."/>
            <person name="Brown C.T."/>
            <person name="Hug L.A."/>
            <person name="Sharon I."/>
            <person name="Castelle C.J."/>
            <person name="Probst A.J."/>
            <person name="Thomas B.C."/>
            <person name="Singh A."/>
            <person name="Wilkins M.J."/>
            <person name="Karaoz U."/>
            <person name="Brodie E.L."/>
            <person name="Williams K.H."/>
            <person name="Hubbard S.S."/>
            <person name="Banfield J.F."/>
        </authorList>
    </citation>
    <scope>NUCLEOTIDE SEQUENCE [LARGE SCALE GENOMIC DNA]</scope>
</reference>
<comment type="caution">
    <text evidence="2">The sequence shown here is derived from an EMBL/GenBank/DDBJ whole genome shotgun (WGS) entry which is preliminary data.</text>
</comment>
<organism evidence="2 3">
    <name type="scientific">Candidatus Curtissbacteria bacterium RBG_13_40_7</name>
    <dbReference type="NCBI Taxonomy" id="1797706"/>
    <lineage>
        <taxon>Bacteria</taxon>
        <taxon>Candidatus Curtissiibacteriota</taxon>
    </lineage>
</organism>
<sequence>MNFKILFLIVLIVGVIFGLYNWQRTGRFFGFSFYNNVDFLELLSFANLHDGKKICTKGLYFQDSNISILRVSLDDDQFTRSAWIVNPTEKDIILQSPYAPKKSVQAQICGLFQSSRAGSFGEPPVWNHQITVEKFKTFGVPQIIQ</sequence>
<feature type="transmembrane region" description="Helical" evidence="1">
    <location>
        <begin position="6"/>
        <end position="22"/>
    </location>
</feature>
<gene>
    <name evidence="2" type="ORF">A2165_04640</name>
</gene>
<proteinExistence type="predicted"/>
<accession>A0A1F5FYX9</accession>
<evidence type="ECO:0000313" key="2">
    <source>
        <dbReference type="EMBL" id="OGD84823.1"/>
    </source>
</evidence>
<dbReference type="AlphaFoldDB" id="A0A1F5FYX9"/>